<keyword evidence="2" id="KW-0479">Metal-binding</keyword>
<accession>A0A0C4WNJ6</accession>
<dbReference type="GO" id="GO:0046872">
    <property type="term" value="F:metal ion binding"/>
    <property type="evidence" value="ECO:0007669"/>
    <property type="project" value="UniProtKB-KW"/>
</dbReference>
<dbReference type="CDD" id="cd12107">
    <property type="entry name" value="Hemerythrin"/>
    <property type="match status" value="1"/>
</dbReference>
<dbReference type="InterPro" id="IPR012312">
    <property type="entry name" value="Hemerythrin-like"/>
</dbReference>
<dbReference type="RefSeq" id="WP_039803464.1">
    <property type="nucleotide sequence ID" value="NZ_CP010415.1"/>
</dbReference>
<dbReference type="Pfam" id="PF01814">
    <property type="entry name" value="Hemerythrin"/>
    <property type="match status" value="1"/>
</dbReference>
<dbReference type="HOGENOM" id="CLU_086902_2_1_6"/>
<feature type="domain" description="Hemerythrin-like" evidence="4">
    <location>
        <begin position="13"/>
        <end position="128"/>
    </location>
</feature>
<sequence>MAYNINWSAEFETGIDIIDDQHKRIFDYLNEIDQAIALRSVPEIERVIKAIIDYSISHNTFEESLMERAGYPLLEAHHQVHERFKERAHGYGTRFEKGEDPIRLAREVRSDIGLWLTNHIKRDDKHYVSDVKKSLEGSFVSRMLAKFFQ</sequence>
<gene>
    <name evidence="5" type="ORF">Achr_16430</name>
</gene>
<dbReference type="InterPro" id="IPR012827">
    <property type="entry name" value="Hemerythrin_metal-bd"/>
</dbReference>
<dbReference type="InterPro" id="IPR035938">
    <property type="entry name" value="Hemerythrin-like_sf"/>
</dbReference>
<dbReference type="SUPFAM" id="SSF47188">
    <property type="entry name" value="Hemerythrin-like"/>
    <property type="match status" value="1"/>
</dbReference>
<dbReference type="GeneID" id="61931549"/>
<keyword evidence="6" id="KW-1185">Reference proteome</keyword>
<evidence type="ECO:0000313" key="5">
    <source>
        <dbReference type="EMBL" id="AJE21100.1"/>
    </source>
</evidence>
<reference evidence="5 6" key="1">
    <citation type="journal article" date="2015" name="PLoS ONE">
        <title>Azotobacter Genomes: The Genome of Azotobacter chroococcum NCIMB 8003 (ATCC 4412).</title>
        <authorList>
            <person name="Robson R.L."/>
            <person name="Jones R."/>
            <person name="Robson R.M."/>
            <person name="Schwartz A."/>
            <person name="Richardson T.H."/>
        </authorList>
    </citation>
    <scope>NUCLEOTIDE SEQUENCE [LARGE SCALE GENOMIC DNA]</scope>
    <source>
        <strain evidence="5 6">NCIMB 8003</strain>
    </source>
</reference>
<evidence type="ECO:0000256" key="1">
    <source>
        <dbReference type="ARBA" id="ARBA00010587"/>
    </source>
</evidence>
<dbReference type="PANTHER" id="PTHR37164">
    <property type="entry name" value="BACTERIOHEMERYTHRIN"/>
    <property type="match status" value="1"/>
</dbReference>
<protein>
    <submittedName>
        <fullName evidence="5">Hemerythrin-like metal-binding domain protein</fullName>
    </submittedName>
</protein>
<name>A0A0C4WNJ6_9GAMM</name>
<evidence type="ECO:0000313" key="6">
    <source>
        <dbReference type="Proteomes" id="UP000068210"/>
    </source>
</evidence>
<evidence type="ECO:0000259" key="4">
    <source>
        <dbReference type="Pfam" id="PF01814"/>
    </source>
</evidence>
<dbReference type="Gene3D" id="1.20.120.50">
    <property type="entry name" value="Hemerythrin-like"/>
    <property type="match status" value="1"/>
</dbReference>
<dbReference type="InterPro" id="IPR050669">
    <property type="entry name" value="Hemerythrin"/>
</dbReference>
<dbReference type="AlphaFoldDB" id="A0A0C4WNJ6"/>
<comment type="similarity">
    <text evidence="1">Belongs to the hemerythrin family.</text>
</comment>
<dbReference type="NCBIfam" id="TIGR02481">
    <property type="entry name" value="hemeryth_dom"/>
    <property type="match status" value="1"/>
</dbReference>
<dbReference type="NCBIfam" id="NF033749">
    <property type="entry name" value="bact_hemeryth"/>
    <property type="match status" value="1"/>
</dbReference>
<dbReference type="NCBIfam" id="NF002007">
    <property type="entry name" value="PRK00808.1"/>
    <property type="match status" value="1"/>
</dbReference>
<keyword evidence="3" id="KW-0408">Iron</keyword>
<organism evidence="5 6">
    <name type="scientific">Azotobacter chroococcum NCIMB 8003</name>
    <dbReference type="NCBI Taxonomy" id="1328314"/>
    <lineage>
        <taxon>Bacteria</taxon>
        <taxon>Pseudomonadati</taxon>
        <taxon>Pseudomonadota</taxon>
        <taxon>Gammaproteobacteria</taxon>
        <taxon>Pseudomonadales</taxon>
        <taxon>Pseudomonadaceae</taxon>
        <taxon>Azotobacter</taxon>
    </lineage>
</organism>
<dbReference type="STRING" id="1328314.Achr_16430"/>
<evidence type="ECO:0000256" key="2">
    <source>
        <dbReference type="ARBA" id="ARBA00022723"/>
    </source>
</evidence>
<dbReference type="PANTHER" id="PTHR37164:SF1">
    <property type="entry name" value="BACTERIOHEMERYTHRIN"/>
    <property type="match status" value="1"/>
</dbReference>
<dbReference type="EMBL" id="CP010415">
    <property type="protein sequence ID" value="AJE21100.1"/>
    <property type="molecule type" value="Genomic_DNA"/>
</dbReference>
<dbReference type="KEGG" id="acx:Achr_16430"/>
<dbReference type="Proteomes" id="UP000068210">
    <property type="component" value="Chromosome"/>
</dbReference>
<evidence type="ECO:0000256" key="3">
    <source>
        <dbReference type="ARBA" id="ARBA00023004"/>
    </source>
</evidence>
<proteinExistence type="inferred from homology"/>